<gene>
    <name evidence="17" type="ORF">LfDm3_1152</name>
</gene>
<feature type="domain" description="PASTA" evidence="16">
    <location>
        <begin position="597"/>
        <end position="657"/>
    </location>
</feature>
<dbReference type="PATRIC" id="fig|1614.7.peg.1096"/>
<dbReference type="InterPro" id="IPR050515">
    <property type="entry name" value="Beta-lactam/transpept"/>
</dbReference>
<keyword evidence="8" id="KW-0573">Peptidoglycan synthesis</keyword>
<evidence type="ECO:0000256" key="8">
    <source>
        <dbReference type="ARBA" id="ARBA00022984"/>
    </source>
</evidence>
<keyword evidence="10 15" id="KW-0472">Membrane</keyword>
<dbReference type="Gene3D" id="3.30.70.2110">
    <property type="match status" value="1"/>
</dbReference>
<dbReference type="GO" id="GO:0008360">
    <property type="term" value="P:regulation of cell shape"/>
    <property type="evidence" value="ECO:0007669"/>
    <property type="project" value="UniProtKB-KW"/>
</dbReference>
<evidence type="ECO:0000313" key="18">
    <source>
        <dbReference type="Proteomes" id="UP000031397"/>
    </source>
</evidence>
<dbReference type="InterPro" id="IPR012338">
    <property type="entry name" value="Beta-lactam/transpept-like"/>
</dbReference>
<dbReference type="GO" id="GO:0005886">
    <property type="term" value="C:plasma membrane"/>
    <property type="evidence" value="ECO:0007669"/>
    <property type="project" value="UniProtKB-SubCell"/>
</dbReference>
<evidence type="ECO:0000256" key="13">
    <source>
        <dbReference type="ARBA" id="ARBA00023316"/>
    </source>
</evidence>
<evidence type="ECO:0000256" key="5">
    <source>
        <dbReference type="ARBA" id="ARBA00022692"/>
    </source>
</evidence>
<keyword evidence="9 15" id="KW-1133">Transmembrane helix</keyword>
<dbReference type="CDD" id="cd06576">
    <property type="entry name" value="PASTA_Pbp2x-like_1"/>
    <property type="match status" value="1"/>
</dbReference>
<evidence type="ECO:0000256" key="14">
    <source>
        <dbReference type="ARBA" id="ARBA00055980"/>
    </source>
</evidence>
<organism evidence="17 18">
    <name type="scientific">Fructilactobacillus fructivorans</name>
    <dbReference type="NCBI Taxonomy" id="1614"/>
    <lineage>
        <taxon>Bacteria</taxon>
        <taxon>Bacillati</taxon>
        <taxon>Bacillota</taxon>
        <taxon>Bacilli</taxon>
        <taxon>Lactobacillales</taxon>
        <taxon>Lactobacillaceae</taxon>
        <taxon>Fructilactobacillus</taxon>
    </lineage>
</organism>
<sequence length="713" mass="79180">MNKKQEQMKNRKNAIANRKRFGMYFRILVIVVFLLIFGFFFKKAIFKSANNVNLAQQTKNLYAQTNVLKSKRGTIYDNNNQALAEDTSTYSIYAILNKSQKTKDNKPDYVTNPQKTAKVLSENLPISYKEALKTLQPKKRAFQVEFGNPGKNISLVDKQKIVAQHLPGIKFVQQQSRLYPNGVFASHIVGLASQVTNNKTKETNLVGQMGLEKSFNKTLSGQNGYKEVRHDNYGYEVPGDNQKEKSAINGNNVHTTIDSRLEYLLENQMTEVQSQVHPKSMNAMLIDAKTGKVLAAAQRPTFNATTGKGLGGIWRNTLTQDAFEPGSTMKVFTLAASIDSGNFHGNERYLSGKYNIDGKTVPDWLPTGWGRITYNKGFALSSNVAMAHLEEQMGPKTWKEYINRFQFLKNTNSVFGDDDSGNMQFKLPIEQANTSFGQGIQVTALQMVQALTAVANNGEMIKPRFVDNITNDHHKVVKSYKEETLGHPIKASTSQEVRKHMEDVVYKPYGIGHDYQIPGYRVAAKTGTAQVSNGTGGYENGDDSYLYSVAGMVPSSNPRYIMYVSMKQPTLNGSKTASQLMAQIFNPVMKRALTQNSENNTQVPDVVNQKTDQAKDQLNKSHMTPIVIGDGDTITKQSPTAIGAGAGNNHIILLTSGVLRMPDIKGWSQKDVQTLSDLLDIKLSTTGKGNVVNQSINRGQRITPKTTLVIKLK</sequence>
<evidence type="ECO:0000256" key="15">
    <source>
        <dbReference type="SAM" id="Phobius"/>
    </source>
</evidence>
<evidence type="ECO:0000256" key="10">
    <source>
        <dbReference type="ARBA" id="ARBA00023136"/>
    </source>
</evidence>
<dbReference type="GO" id="GO:0046677">
    <property type="term" value="P:response to antibiotic"/>
    <property type="evidence" value="ECO:0007669"/>
    <property type="project" value="UniProtKB-KW"/>
</dbReference>
<evidence type="ECO:0000259" key="16">
    <source>
        <dbReference type="PROSITE" id="PS51178"/>
    </source>
</evidence>
<dbReference type="Pfam" id="PF03793">
    <property type="entry name" value="PASTA"/>
    <property type="match status" value="2"/>
</dbReference>
<evidence type="ECO:0000256" key="9">
    <source>
        <dbReference type="ARBA" id="ARBA00022989"/>
    </source>
</evidence>
<protein>
    <submittedName>
        <fullName evidence="17">Cell division protein FtsI</fullName>
        <ecNumber evidence="17">2.4.1.129</ecNumber>
    </submittedName>
</protein>
<dbReference type="GeneID" id="74913813"/>
<keyword evidence="4 17" id="KW-0132">Cell division</keyword>
<dbReference type="GO" id="GO:0016757">
    <property type="term" value="F:glycosyltransferase activity"/>
    <property type="evidence" value="ECO:0007669"/>
    <property type="project" value="UniProtKB-KW"/>
</dbReference>
<keyword evidence="17" id="KW-0808">Transferase</keyword>
<evidence type="ECO:0000256" key="12">
    <source>
        <dbReference type="ARBA" id="ARBA00023306"/>
    </source>
</evidence>
<evidence type="ECO:0000313" key="17">
    <source>
        <dbReference type="EMBL" id="KID41307.1"/>
    </source>
</evidence>
<evidence type="ECO:0000256" key="11">
    <source>
        <dbReference type="ARBA" id="ARBA00023251"/>
    </source>
</evidence>
<comment type="subcellular location">
    <subcellularLocation>
        <location evidence="1">Cell membrane</location>
        <topology evidence="1">Single-pass membrane protein</topology>
    </subcellularLocation>
</comment>
<keyword evidence="18" id="KW-1185">Reference proteome</keyword>
<dbReference type="PROSITE" id="PS51178">
    <property type="entry name" value="PASTA"/>
    <property type="match status" value="1"/>
</dbReference>
<proteinExistence type="inferred from homology"/>
<dbReference type="InterPro" id="IPR036138">
    <property type="entry name" value="PBP_dimer_sf"/>
</dbReference>
<dbReference type="SUPFAM" id="SSF56519">
    <property type="entry name" value="Penicillin binding protein dimerisation domain"/>
    <property type="match status" value="1"/>
</dbReference>
<dbReference type="FunFam" id="3.40.710.10:FF:000095">
    <property type="entry name" value="Penicillin-binding protein 2x"/>
    <property type="match status" value="1"/>
</dbReference>
<dbReference type="GO" id="GO:0051301">
    <property type="term" value="P:cell division"/>
    <property type="evidence" value="ECO:0007669"/>
    <property type="project" value="UniProtKB-KW"/>
</dbReference>
<keyword evidence="7" id="KW-0133">Cell shape</keyword>
<dbReference type="Gene3D" id="2.20.70.70">
    <property type="match status" value="1"/>
</dbReference>
<dbReference type="AlphaFoldDB" id="A0A0C1PKU0"/>
<feature type="transmembrane region" description="Helical" evidence="15">
    <location>
        <begin position="21"/>
        <end position="41"/>
    </location>
</feature>
<dbReference type="Pfam" id="PF00905">
    <property type="entry name" value="Transpeptidase"/>
    <property type="match status" value="1"/>
</dbReference>
<dbReference type="InterPro" id="IPR005543">
    <property type="entry name" value="PASTA_dom"/>
</dbReference>
<accession>A0A0C1PKU0</accession>
<dbReference type="RefSeq" id="WP_039144910.1">
    <property type="nucleotide sequence ID" value="NZ_JOJZ01000021.1"/>
</dbReference>
<dbReference type="EC" id="2.4.1.129" evidence="17"/>
<keyword evidence="6" id="KW-0677">Repeat</keyword>
<evidence type="ECO:0000256" key="4">
    <source>
        <dbReference type="ARBA" id="ARBA00022618"/>
    </source>
</evidence>
<dbReference type="PANTHER" id="PTHR30627:SF26">
    <property type="entry name" value="PENICILLIN-BINDING PROTEIN 2B"/>
    <property type="match status" value="1"/>
</dbReference>
<keyword evidence="5 15" id="KW-0812">Transmembrane</keyword>
<comment type="caution">
    <text evidence="17">The sequence shown here is derived from an EMBL/GenBank/DDBJ whole genome shotgun (WGS) entry which is preliminary data.</text>
</comment>
<dbReference type="OrthoDB" id="9804124at2"/>
<keyword evidence="17" id="KW-0328">Glycosyltransferase</keyword>
<dbReference type="Proteomes" id="UP000031397">
    <property type="component" value="Unassembled WGS sequence"/>
</dbReference>
<evidence type="ECO:0000256" key="1">
    <source>
        <dbReference type="ARBA" id="ARBA00004162"/>
    </source>
</evidence>
<dbReference type="Gene3D" id="3.40.710.10">
    <property type="entry name" value="DD-peptidase/beta-lactamase superfamily"/>
    <property type="match status" value="1"/>
</dbReference>
<evidence type="ECO:0000256" key="6">
    <source>
        <dbReference type="ARBA" id="ARBA00022737"/>
    </source>
</evidence>
<dbReference type="GO" id="GO:0071555">
    <property type="term" value="P:cell wall organization"/>
    <property type="evidence" value="ECO:0007669"/>
    <property type="project" value="UniProtKB-KW"/>
</dbReference>
<dbReference type="GO" id="GO:0008658">
    <property type="term" value="F:penicillin binding"/>
    <property type="evidence" value="ECO:0007669"/>
    <property type="project" value="InterPro"/>
</dbReference>
<evidence type="ECO:0000256" key="3">
    <source>
        <dbReference type="ARBA" id="ARBA00022475"/>
    </source>
</evidence>
<keyword evidence="12" id="KW-0131">Cell cycle</keyword>
<dbReference type="SUPFAM" id="SSF56601">
    <property type="entry name" value="beta-lactamase/transpeptidase-like"/>
    <property type="match status" value="1"/>
</dbReference>
<comment type="similarity">
    <text evidence="2">Belongs to the transpeptidase family.</text>
</comment>
<dbReference type="SUPFAM" id="SSF54184">
    <property type="entry name" value="Penicillin-binding protein 2x (pbp-2x), c-terminal domain"/>
    <property type="match status" value="1"/>
</dbReference>
<evidence type="ECO:0000256" key="7">
    <source>
        <dbReference type="ARBA" id="ARBA00022960"/>
    </source>
</evidence>
<keyword evidence="3" id="KW-1003">Cell membrane</keyword>
<dbReference type="CDD" id="cd06575">
    <property type="entry name" value="PASTA_Pbp2x-like_2"/>
    <property type="match status" value="1"/>
</dbReference>
<dbReference type="SMART" id="SM00740">
    <property type="entry name" value="PASTA"/>
    <property type="match status" value="2"/>
</dbReference>
<dbReference type="PANTHER" id="PTHR30627">
    <property type="entry name" value="PEPTIDOGLYCAN D,D-TRANSPEPTIDASE"/>
    <property type="match status" value="1"/>
</dbReference>
<reference evidence="17 18" key="1">
    <citation type="submission" date="2014-06" db="EMBL/GenBank/DDBJ databases">
        <title>Functional and comparative genomic analyses of the Drosophila gut microbiota identify candidate symbiosis factors.</title>
        <authorList>
            <person name="Newell P.D."/>
            <person name="Chaston J.M."/>
            <person name="Douglas A.E."/>
        </authorList>
    </citation>
    <scope>NUCLEOTIDE SEQUENCE [LARGE SCALE GENOMIC DNA]</scope>
    <source>
        <strain evidence="17 18">DmCS_002</strain>
    </source>
</reference>
<dbReference type="InterPro" id="IPR001460">
    <property type="entry name" value="PCN-bd_Tpept"/>
</dbReference>
<dbReference type="InterPro" id="IPR005311">
    <property type="entry name" value="PBP_dimer"/>
</dbReference>
<name>A0A0C1PKU0_9LACO</name>
<dbReference type="Gene3D" id="3.90.1310.10">
    <property type="entry name" value="Penicillin-binding protein 2a (Domain 2)"/>
    <property type="match status" value="1"/>
</dbReference>
<dbReference type="GO" id="GO:0009252">
    <property type="term" value="P:peptidoglycan biosynthetic process"/>
    <property type="evidence" value="ECO:0007669"/>
    <property type="project" value="UniProtKB-KW"/>
</dbReference>
<keyword evidence="13" id="KW-0961">Cell wall biogenesis/degradation</keyword>
<evidence type="ECO:0000256" key="2">
    <source>
        <dbReference type="ARBA" id="ARBA00007171"/>
    </source>
</evidence>
<comment type="function">
    <text evidence="14">A transpeptidase that forms peptide cross-links between adjacent glycan strands in cell wall peptidoglycan (PG). Part of the divisome machinery that synthesizes the septal cross wall. Beta-lactams inactivate the PBPs by acylating an essential serine residue in the active site of these proteins.</text>
</comment>
<dbReference type="EMBL" id="JOJZ01000021">
    <property type="protein sequence ID" value="KID41307.1"/>
    <property type="molecule type" value="Genomic_DNA"/>
</dbReference>
<dbReference type="Pfam" id="PF03717">
    <property type="entry name" value="PBP_dimer"/>
    <property type="match status" value="1"/>
</dbReference>
<keyword evidence="11" id="KW-0046">Antibiotic resistance</keyword>